<keyword evidence="2" id="KW-1185">Reference proteome</keyword>
<proteinExistence type="predicted"/>
<gene>
    <name evidence="1" type="ORF">GSCOC_T00018640001</name>
</gene>
<dbReference type="Proteomes" id="UP000295252">
    <property type="component" value="Chromosome IX"/>
</dbReference>
<organism evidence="1 2">
    <name type="scientific">Coffea canephora</name>
    <name type="common">Robusta coffee</name>
    <dbReference type="NCBI Taxonomy" id="49390"/>
    <lineage>
        <taxon>Eukaryota</taxon>
        <taxon>Viridiplantae</taxon>
        <taxon>Streptophyta</taxon>
        <taxon>Embryophyta</taxon>
        <taxon>Tracheophyta</taxon>
        <taxon>Spermatophyta</taxon>
        <taxon>Magnoliopsida</taxon>
        <taxon>eudicotyledons</taxon>
        <taxon>Gunneridae</taxon>
        <taxon>Pentapetalae</taxon>
        <taxon>asterids</taxon>
        <taxon>lamiids</taxon>
        <taxon>Gentianales</taxon>
        <taxon>Rubiaceae</taxon>
        <taxon>Ixoroideae</taxon>
        <taxon>Gardenieae complex</taxon>
        <taxon>Bertiereae - Coffeeae clade</taxon>
        <taxon>Coffeeae</taxon>
        <taxon>Coffea</taxon>
    </lineage>
</organism>
<evidence type="ECO:0000313" key="1">
    <source>
        <dbReference type="EMBL" id="CDP04626.1"/>
    </source>
</evidence>
<dbReference type="AlphaFoldDB" id="A0A068U7X8"/>
<dbReference type="InParanoid" id="A0A068U7X8"/>
<protein>
    <submittedName>
        <fullName evidence="1">Uncharacterized protein</fullName>
    </submittedName>
</protein>
<evidence type="ECO:0000313" key="2">
    <source>
        <dbReference type="Proteomes" id="UP000295252"/>
    </source>
</evidence>
<name>A0A068U7X8_COFCA</name>
<dbReference type="EMBL" id="HG739097">
    <property type="protein sequence ID" value="CDP04626.1"/>
    <property type="molecule type" value="Genomic_DNA"/>
</dbReference>
<reference evidence="2" key="1">
    <citation type="journal article" date="2014" name="Science">
        <title>The coffee genome provides insight into the convergent evolution of caffeine biosynthesis.</title>
        <authorList>
            <person name="Denoeud F."/>
            <person name="Carretero-Paulet L."/>
            <person name="Dereeper A."/>
            <person name="Droc G."/>
            <person name="Guyot R."/>
            <person name="Pietrella M."/>
            <person name="Zheng C."/>
            <person name="Alberti A."/>
            <person name="Anthony F."/>
            <person name="Aprea G."/>
            <person name="Aury J.M."/>
            <person name="Bento P."/>
            <person name="Bernard M."/>
            <person name="Bocs S."/>
            <person name="Campa C."/>
            <person name="Cenci A."/>
            <person name="Combes M.C."/>
            <person name="Crouzillat D."/>
            <person name="Da Silva C."/>
            <person name="Daddiego L."/>
            <person name="De Bellis F."/>
            <person name="Dussert S."/>
            <person name="Garsmeur O."/>
            <person name="Gayraud T."/>
            <person name="Guignon V."/>
            <person name="Jahn K."/>
            <person name="Jamilloux V."/>
            <person name="Joet T."/>
            <person name="Labadie K."/>
            <person name="Lan T."/>
            <person name="Leclercq J."/>
            <person name="Lepelley M."/>
            <person name="Leroy T."/>
            <person name="Li L.T."/>
            <person name="Librado P."/>
            <person name="Lopez L."/>
            <person name="Munoz A."/>
            <person name="Noel B."/>
            <person name="Pallavicini A."/>
            <person name="Perrotta G."/>
            <person name="Poncet V."/>
            <person name="Pot D."/>
            <person name="Priyono X."/>
            <person name="Rigoreau M."/>
            <person name="Rouard M."/>
            <person name="Rozas J."/>
            <person name="Tranchant-Dubreuil C."/>
            <person name="VanBuren R."/>
            <person name="Zhang Q."/>
            <person name="Andrade A.C."/>
            <person name="Argout X."/>
            <person name="Bertrand B."/>
            <person name="de Kochko A."/>
            <person name="Graziosi G."/>
            <person name="Henry R.J."/>
            <person name="Jayarama X."/>
            <person name="Ming R."/>
            <person name="Nagai C."/>
            <person name="Rounsley S."/>
            <person name="Sankoff D."/>
            <person name="Giuliano G."/>
            <person name="Albert V.A."/>
            <person name="Wincker P."/>
            <person name="Lashermes P."/>
        </authorList>
    </citation>
    <scope>NUCLEOTIDE SEQUENCE [LARGE SCALE GENOMIC DNA]</scope>
    <source>
        <strain evidence="2">cv. DH200-94</strain>
    </source>
</reference>
<sequence>MEASLEVALEEARLEVLRESRPSSESSPEGTSGDFVGLLLEDWAFSLPCLLRYLPSSSKMVGLCDTNSAILAMASSLLGWVLWDPGSSEMWSCWAPEVCLAPFEGTLPLLERVDLISSSDLVPTDGAN</sequence>
<dbReference type="Gramene" id="CDP04626">
    <property type="protein sequence ID" value="CDP04626"/>
    <property type="gene ID" value="GSCOC_T00018640001"/>
</dbReference>
<accession>A0A068U7X8</accession>